<feature type="compositionally biased region" description="Low complexity" evidence="10">
    <location>
        <begin position="678"/>
        <end position="695"/>
    </location>
</feature>
<evidence type="ECO:0000256" key="10">
    <source>
        <dbReference type="SAM" id="MobiDB-lite"/>
    </source>
</evidence>
<evidence type="ECO:0000256" key="11">
    <source>
        <dbReference type="SAM" id="SignalP"/>
    </source>
</evidence>
<feature type="compositionally biased region" description="Low complexity" evidence="10">
    <location>
        <begin position="437"/>
        <end position="464"/>
    </location>
</feature>
<dbReference type="CDD" id="cd00190">
    <property type="entry name" value="Tryp_SPc"/>
    <property type="match status" value="1"/>
</dbReference>
<evidence type="ECO:0000256" key="4">
    <source>
        <dbReference type="ARBA" id="ARBA00022729"/>
    </source>
</evidence>
<evidence type="ECO:0000313" key="14">
    <source>
        <dbReference type="Proteomes" id="UP001152759"/>
    </source>
</evidence>
<dbReference type="Proteomes" id="UP001152759">
    <property type="component" value="Chromosome 2"/>
</dbReference>
<dbReference type="InterPro" id="IPR018114">
    <property type="entry name" value="TRYPSIN_HIS"/>
</dbReference>
<keyword evidence="5" id="KW-0378">Hydrolase</keyword>
<keyword evidence="6" id="KW-0720">Serine protease</keyword>
<feature type="compositionally biased region" description="Low complexity" evidence="10">
    <location>
        <begin position="600"/>
        <end position="614"/>
    </location>
</feature>
<evidence type="ECO:0000256" key="5">
    <source>
        <dbReference type="ARBA" id="ARBA00022801"/>
    </source>
</evidence>
<feature type="compositionally biased region" description="Polar residues" evidence="10">
    <location>
        <begin position="210"/>
        <end position="225"/>
    </location>
</feature>
<feature type="compositionally biased region" description="Polar residues" evidence="10">
    <location>
        <begin position="479"/>
        <end position="494"/>
    </location>
</feature>
<dbReference type="EMBL" id="OU963863">
    <property type="protein sequence ID" value="CAH0385796.1"/>
    <property type="molecule type" value="Genomic_DNA"/>
</dbReference>
<dbReference type="InterPro" id="IPR043504">
    <property type="entry name" value="Peptidase_S1_PA_chymotrypsin"/>
</dbReference>
<feature type="domain" description="Peptidase S1" evidence="12">
    <location>
        <begin position="767"/>
        <end position="1019"/>
    </location>
</feature>
<keyword evidence="7" id="KW-0865">Zymogen</keyword>
<dbReference type="PRINTS" id="PR00722">
    <property type="entry name" value="CHYMOTRYPSIN"/>
</dbReference>
<dbReference type="GO" id="GO:0005576">
    <property type="term" value="C:extracellular region"/>
    <property type="evidence" value="ECO:0007669"/>
    <property type="project" value="UniProtKB-SubCell"/>
</dbReference>
<feature type="compositionally biased region" description="Low complexity" evidence="10">
    <location>
        <begin position="363"/>
        <end position="376"/>
    </location>
</feature>
<comment type="subcellular location">
    <subcellularLocation>
        <location evidence="1">Secreted</location>
    </subcellularLocation>
</comment>
<keyword evidence="2" id="KW-0964">Secreted</keyword>
<keyword evidence="14" id="KW-1185">Reference proteome</keyword>
<feature type="region of interest" description="Disordered" evidence="10">
    <location>
        <begin position="600"/>
        <end position="637"/>
    </location>
</feature>
<evidence type="ECO:0000313" key="13">
    <source>
        <dbReference type="EMBL" id="CAH0385796.1"/>
    </source>
</evidence>
<dbReference type="AlphaFoldDB" id="A0A9P0A7G9"/>
<feature type="compositionally biased region" description="Polar residues" evidence="10">
    <location>
        <begin position="737"/>
        <end position="746"/>
    </location>
</feature>
<evidence type="ECO:0000256" key="9">
    <source>
        <dbReference type="ARBA" id="ARBA00024195"/>
    </source>
</evidence>
<dbReference type="PANTHER" id="PTHR24256">
    <property type="entry name" value="TRYPTASE-RELATED"/>
    <property type="match status" value="1"/>
</dbReference>
<dbReference type="InterPro" id="IPR031986">
    <property type="entry name" value="GD_N"/>
</dbReference>
<evidence type="ECO:0000256" key="7">
    <source>
        <dbReference type="ARBA" id="ARBA00023145"/>
    </source>
</evidence>
<evidence type="ECO:0000256" key="2">
    <source>
        <dbReference type="ARBA" id="ARBA00022525"/>
    </source>
</evidence>
<evidence type="ECO:0000256" key="8">
    <source>
        <dbReference type="ARBA" id="ARBA00023157"/>
    </source>
</evidence>
<feature type="compositionally biased region" description="Polar residues" evidence="10">
    <location>
        <begin position="381"/>
        <end position="417"/>
    </location>
</feature>
<evidence type="ECO:0000256" key="3">
    <source>
        <dbReference type="ARBA" id="ARBA00022670"/>
    </source>
</evidence>
<dbReference type="KEGG" id="btab:109037804"/>
<dbReference type="PROSITE" id="PS50240">
    <property type="entry name" value="TRYPSIN_DOM"/>
    <property type="match status" value="1"/>
</dbReference>
<feature type="compositionally biased region" description="Low complexity" evidence="10">
    <location>
        <begin position="557"/>
        <end position="569"/>
    </location>
</feature>
<keyword evidence="4 11" id="KW-0732">Signal</keyword>
<dbReference type="FunFam" id="2.40.10.10:FF:000146">
    <property type="entry name" value="Serine protease 53"/>
    <property type="match status" value="1"/>
</dbReference>
<dbReference type="SUPFAM" id="SSF50494">
    <property type="entry name" value="Trypsin-like serine proteases"/>
    <property type="match status" value="1"/>
</dbReference>
<dbReference type="Pfam" id="PF16030">
    <property type="entry name" value="GD_N"/>
    <property type="match status" value="1"/>
</dbReference>
<feature type="compositionally biased region" description="Low complexity" evidence="10">
    <location>
        <begin position="312"/>
        <end position="343"/>
    </location>
</feature>
<dbReference type="Pfam" id="PF00089">
    <property type="entry name" value="Trypsin"/>
    <property type="match status" value="1"/>
</dbReference>
<sequence length="1023" mass="111532">MIYATSQGHATPHLQTCIFLLITLPVTIKAIFHPESPCPTVFNYEGREPEFDRWYGEVQLVSNDNLVGVVLNINFDRATHLLVSWTGEVTTEDNMKYTILDLNQRLVAKVPVLSRLMVKFNGTKGSPRIKTIRLNGRQICPPEDPVVNELQQKPRVTTDKNNRVVTKRPDPNFPDTYPTPSYYDKDFMPPSTPRHRTTTTEKYIDVEESPYNQKPPYQSSSNSGNKNKDVATANSHDNYDSGYRPSNNQGVETDKAYSRPSSGNYVPPKNPSYEVSNTNKNKPSHFAGEDETSYASNVDRPVGPSGSKNPYSQQSNINYNQQSSASNSGSYNSQNGGNSASNGRPTNKKPVNHGGYSDVDEVNSYNSGSQSSVNSNKKPFMTTNLNNFNEGSNYNNQGGQSSYAEENSRPTSVSTGSKKPAGSSEGYDGDHGYSAASHSSVTSNKKPSSTSNNKNYNKGNSYNNQGGQLNHPEDEPRPTSINTGNKKPSGNDYNNFEGDNGYPSSNSQSNYNANKPKQPVNHNTESNGGHPSGSSVVNPSRPTHIEHIPTSSSSQVGSNNNNYNNGASNNFNSGSNSGYNGEGASGYNGGASNNNYNTGTNGYNSGNNNNFNAGMAQPYQPSNTGNNNYPAGIDKTDSLNLGDVQPAKSEKTVIITSIHKNTYVVPAGNKKDEELGYNSNSPNENSYNGNSNLNSVTTPKYDEFNPGSKPSVIMKPSGQNSNKPSNGNSGGSGKKPAQNSKPQSNSNKDEPCGVISAEAANLVTPLVTYGQTTARGQWPWHVALYKTDGINLTYICGGSLIAKNIVVTAAHCVTKKPLDRPVDANTIVIYLGKYHLQQYSDDGGIQIKQVLEIVPFTTYNSSNYLGDIALLKMTSNIEYTSFVRPVCMWDPRVSELSSVIDKEGTVIGWGYDEHDKASEELKMAKMPVVSQETCIYSNRPFFSQFTSNKTFCAGFRNGTSVCNGDSGGGMVFPRGNTWHLRGIVSISVAHSGLRKCDTKHYIVFTDVAKYLDWINNYVQKHRS</sequence>
<protein>
    <recommendedName>
        <fullName evidence="12">Peptidase S1 domain-containing protein</fullName>
    </recommendedName>
</protein>
<feature type="signal peptide" evidence="11">
    <location>
        <begin position="1"/>
        <end position="30"/>
    </location>
</feature>
<dbReference type="PROSITE" id="PS00134">
    <property type="entry name" value="TRYPSIN_HIS"/>
    <property type="match status" value="1"/>
</dbReference>
<name>A0A9P0A7G9_BEMTA</name>
<feature type="compositionally biased region" description="Low complexity" evidence="10">
    <location>
        <begin position="715"/>
        <end position="727"/>
    </location>
</feature>
<comment type="similarity">
    <text evidence="9">Belongs to the peptidase S1 family. CLIP subfamily.</text>
</comment>
<evidence type="ECO:0000256" key="6">
    <source>
        <dbReference type="ARBA" id="ARBA00022825"/>
    </source>
</evidence>
<gene>
    <name evidence="13" type="ORF">BEMITA_LOCUS4986</name>
</gene>
<dbReference type="InterPro" id="IPR001314">
    <property type="entry name" value="Peptidase_S1A"/>
</dbReference>
<dbReference type="GO" id="GO:0004252">
    <property type="term" value="F:serine-type endopeptidase activity"/>
    <property type="evidence" value="ECO:0007669"/>
    <property type="project" value="InterPro"/>
</dbReference>
<reference evidence="13" key="1">
    <citation type="submission" date="2021-12" db="EMBL/GenBank/DDBJ databases">
        <authorList>
            <person name="King R."/>
        </authorList>
    </citation>
    <scope>NUCLEOTIDE SEQUENCE</scope>
</reference>
<feature type="chain" id="PRO_5040166771" description="Peptidase S1 domain-containing protein" evidence="11">
    <location>
        <begin position="31"/>
        <end position="1023"/>
    </location>
</feature>
<feature type="region of interest" description="Disordered" evidence="10">
    <location>
        <begin position="150"/>
        <end position="569"/>
    </location>
</feature>
<evidence type="ECO:0000259" key="12">
    <source>
        <dbReference type="PROSITE" id="PS50240"/>
    </source>
</evidence>
<feature type="compositionally biased region" description="Polar residues" evidence="10">
    <location>
        <begin position="502"/>
        <end position="541"/>
    </location>
</feature>
<dbReference type="InterPro" id="IPR001254">
    <property type="entry name" value="Trypsin_dom"/>
</dbReference>
<feature type="compositionally biased region" description="Basic and acidic residues" evidence="10">
    <location>
        <begin position="156"/>
        <end position="170"/>
    </location>
</feature>
<feature type="compositionally biased region" description="Polar residues" evidence="10">
    <location>
        <begin position="619"/>
        <end position="629"/>
    </location>
</feature>
<organism evidence="13 14">
    <name type="scientific">Bemisia tabaci</name>
    <name type="common">Sweetpotato whitefly</name>
    <name type="synonym">Aleurodes tabaci</name>
    <dbReference type="NCBI Taxonomy" id="7038"/>
    <lineage>
        <taxon>Eukaryota</taxon>
        <taxon>Metazoa</taxon>
        <taxon>Ecdysozoa</taxon>
        <taxon>Arthropoda</taxon>
        <taxon>Hexapoda</taxon>
        <taxon>Insecta</taxon>
        <taxon>Pterygota</taxon>
        <taxon>Neoptera</taxon>
        <taxon>Paraneoptera</taxon>
        <taxon>Hemiptera</taxon>
        <taxon>Sternorrhyncha</taxon>
        <taxon>Aleyrodoidea</taxon>
        <taxon>Aleyrodidae</taxon>
        <taxon>Aleyrodinae</taxon>
        <taxon>Bemisia</taxon>
    </lineage>
</organism>
<dbReference type="GO" id="GO:0006508">
    <property type="term" value="P:proteolysis"/>
    <property type="evidence" value="ECO:0007669"/>
    <property type="project" value="UniProtKB-KW"/>
</dbReference>
<dbReference type="SMART" id="SM00020">
    <property type="entry name" value="Tryp_SPc"/>
    <property type="match status" value="1"/>
</dbReference>
<dbReference type="InterPro" id="IPR051487">
    <property type="entry name" value="Ser/Thr_Proteases_Immune/Dev"/>
</dbReference>
<accession>A0A9P0A7G9</accession>
<dbReference type="InterPro" id="IPR009003">
    <property type="entry name" value="Peptidase_S1_PA"/>
</dbReference>
<proteinExistence type="inferred from homology"/>
<keyword evidence="3" id="KW-0645">Protease</keyword>
<feature type="region of interest" description="Disordered" evidence="10">
    <location>
        <begin position="670"/>
        <end position="751"/>
    </location>
</feature>
<evidence type="ECO:0000256" key="1">
    <source>
        <dbReference type="ARBA" id="ARBA00004613"/>
    </source>
</evidence>
<dbReference type="Gene3D" id="2.40.10.10">
    <property type="entry name" value="Trypsin-like serine proteases"/>
    <property type="match status" value="2"/>
</dbReference>
<keyword evidence="8" id="KW-1015">Disulfide bond</keyword>